<dbReference type="HOGENOM" id="CLU_031730_1_1_1"/>
<keyword evidence="12" id="KW-0624">Polysaccharide degradation</keyword>
<evidence type="ECO:0000259" key="17">
    <source>
        <dbReference type="Pfam" id="PF03443"/>
    </source>
</evidence>
<dbReference type="GO" id="GO:0046872">
    <property type="term" value="F:metal ion binding"/>
    <property type="evidence" value="ECO:0007669"/>
    <property type="project" value="UniProtKB-KW"/>
</dbReference>
<evidence type="ECO:0000256" key="9">
    <source>
        <dbReference type="ARBA" id="ARBA00023033"/>
    </source>
</evidence>
<evidence type="ECO:0000256" key="4">
    <source>
        <dbReference type="ARBA" id="ARBA00022723"/>
    </source>
</evidence>
<dbReference type="PANTHER" id="PTHR33353:SF10">
    <property type="entry name" value="ENDO-BETA-1,4-GLUCANASE D"/>
    <property type="match status" value="1"/>
</dbReference>
<dbReference type="GO" id="GO:0005576">
    <property type="term" value="C:extracellular region"/>
    <property type="evidence" value="ECO:0007669"/>
    <property type="project" value="UniProtKB-SubCell"/>
</dbReference>
<keyword evidence="3" id="KW-0964">Secreted</keyword>
<evidence type="ECO:0000256" key="11">
    <source>
        <dbReference type="ARBA" id="ARBA00023277"/>
    </source>
</evidence>
<dbReference type="GO" id="GO:0030245">
    <property type="term" value="P:cellulose catabolic process"/>
    <property type="evidence" value="ECO:0007669"/>
    <property type="project" value="UniProtKB-KW"/>
</dbReference>
<dbReference type="InterPro" id="IPR005103">
    <property type="entry name" value="AA9_LPMO"/>
</dbReference>
<evidence type="ECO:0000256" key="8">
    <source>
        <dbReference type="ARBA" id="ARBA00023008"/>
    </source>
</evidence>
<evidence type="ECO:0000256" key="15">
    <source>
        <dbReference type="ARBA" id="ARBA00047174"/>
    </source>
</evidence>
<feature type="signal peptide" evidence="16">
    <location>
        <begin position="1"/>
        <end position="20"/>
    </location>
</feature>
<feature type="domain" description="Auxiliary Activity family 9 catalytic" evidence="17">
    <location>
        <begin position="21"/>
        <end position="266"/>
    </location>
</feature>
<dbReference type="VEuPathDB" id="FungiDB:CHGG_07676"/>
<evidence type="ECO:0000256" key="7">
    <source>
        <dbReference type="ARBA" id="ARBA00023002"/>
    </source>
</evidence>
<comment type="catalytic activity">
    <reaction evidence="14">
        <text>[(1-&gt;4)-beta-D-glucosyl]n+m + reduced acceptor + O2 = 4-dehydro-beta-D-glucosyl-[(1-&gt;4)-beta-D-glucosyl]n-1 + [(1-&gt;4)-beta-D-glucosyl]m + acceptor + H2O.</text>
        <dbReference type="EC" id="1.14.99.56"/>
    </reaction>
</comment>
<dbReference type="STRING" id="306901.Q2GWH8"/>
<name>Q2GWH8_CHAGB</name>
<keyword evidence="5 16" id="KW-0732">Signal</keyword>
<comment type="subcellular location">
    <subcellularLocation>
        <location evidence="2">Secreted</location>
    </subcellularLocation>
</comment>
<dbReference type="InParanoid" id="Q2GWH8"/>
<reference evidence="19" key="1">
    <citation type="journal article" date="2015" name="Genome Announc.">
        <title>Draft genome sequence of the cellulolytic fungus Chaetomium globosum.</title>
        <authorList>
            <person name="Cuomo C.A."/>
            <person name="Untereiner W.A."/>
            <person name="Ma L.-J."/>
            <person name="Grabherr M."/>
            <person name="Birren B.W."/>
        </authorList>
    </citation>
    <scope>NUCLEOTIDE SEQUENCE [LARGE SCALE GENOMIC DNA]</scope>
    <source>
        <strain evidence="19">ATCC 6205 / CBS 148.51 / DSM 1962 / NBRC 6347 / NRRL 1970</strain>
    </source>
</reference>
<organism evidence="18 19">
    <name type="scientific">Chaetomium globosum (strain ATCC 6205 / CBS 148.51 / DSM 1962 / NBRC 6347 / NRRL 1970)</name>
    <name type="common">Soil fungus</name>
    <dbReference type="NCBI Taxonomy" id="306901"/>
    <lineage>
        <taxon>Eukaryota</taxon>
        <taxon>Fungi</taxon>
        <taxon>Dikarya</taxon>
        <taxon>Ascomycota</taxon>
        <taxon>Pezizomycotina</taxon>
        <taxon>Sordariomycetes</taxon>
        <taxon>Sordariomycetidae</taxon>
        <taxon>Sordariales</taxon>
        <taxon>Chaetomiaceae</taxon>
        <taxon>Chaetomium</taxon>
    </lineage>
</organism>
<accession>Q2GWH8</accession>
<keyword evidence="7" id="KW-0560">Oxidoreductase</keyword>
<dbReference type="Pfam" id="PF03443">
    <property type="entry name" value="AA9"/>
    <property type="match status" value="1"/>
</dbReference>
<dbReference type="InterPro" id="IPR049892">
    <property type="entry name" value="AA9"/>
</dbReference>
<dbReference type="AlphaFoldDB" id="Q2GWH8"/>
<dbReference type="GO" id="GO:0004497">
    <property type="term" value="F:monooxygenase activity"/>
    <property type="evidence" value="ECO:0007669"/>
    <property type="project" value="UniProtKB-KW"/>
</dbReference>
<evidence type="ECO:0000313" key="18">
    <source>
        <dbReference type="EMBL" id="EAQ86423.1"/>
    </source>
</evidence>
<evidence type="ECO:0000256" key="5">
    <source>
        <dbReference type="ARBA" id="ARBA00022729"/>
    </source>
</evidence>
<keyword evidence="9" id="KW-0503">Monooxygenase</keyword>
<evidence type="ECO:0000313" key="19">
    <source>
        <dbReference type="Proteomes" id="UP000001056"/>
    </source>
</evidence>
<evidence type="ECO:0000256" key="10">
    <source>
        <dbReference type="ARBA" id="ARBA00023157"/>
    </source>
</evidence>
<keyword evidence="4" id="KW-0479">Metal-binding</keyword>
<sequence>MAPLTSAALILGSLASLVAGHGYLKSITVNGENYLAWQVGQDDYVTPTPVRYARKLADNGPVPDFTSNNITYAQTQGPICEATADYQARCGAGGNIPAEGVIELKAGDTVYEKASSRKSHGHTDAINFTAPSTGTNGAALTAVRYLAHCTNDDCKTFSGDTGAVWVKIEQLAYNAAGNPPWASDLLREQGAKWRVTIPPSLAPGEYLLRHEILGLHVAGVRMGAQFYPSCTQIRVTEGGSAALPAGIALPGAYDPDDAGILTELWRINQGQIPYTAPGGDVWGEAAPNANRDGP</sequence>
<dbReference type="EC" id="1.14.99.56" evidence="15"/>
<evidence type="ECO:0000256" key="1">
    <source>
        <dbReference type="ARBA" id="ARBA00001973"/>
    </source>
</evidence>
<dbReference type="OMA" id="YLAWQVG"/>
<dbReference type="CDD" id="cd21175">
    <property type="entry name" value="LPMO_AA9"/>
    <property type="match status" value="1"/>
</dbReference>
<keyword evidence="6" id="KW-0136">Cellulose degradation</keyword>
<dbReference type="PANTHER" id="PTHR33353">
    <property type="entry name" value="PUTATIVE (AFU_ORTHOLOGUE AFUA_1G12560)-RELATED"/>
    <property type="match status" value="1"/>
</dbReference>
<evidence type="ECO:0000256" key="14">
    <source>
        <dbReference type="ARBA" id="ARBA00045077"/>
    </source>
</evidence>
<evidence type="ECO:0000256" key="6">
    <source>
        <dbReference type="ARBA" id="ARBA00023001"/>
    </source>
</evidence>
<comment type="cofactor">
    <cofactor evidence="1">
        <name>Cu(2+)</name>
        <dbReference type="ChEBI" id="CHEBI:29036"/>
    </cofactor>
</comment>
<dbReference type="eggNOG" id="ENOG502SKBC">
    <property type="taxonomic scope" value="Eukaryota"/>
</dbReference>
<dbReference type="Proteomes" id="UP000001056">
    <property type="component" value="Unassembled WGS sequence"/>
</dbReference>
<evidence type="ECO:0000256" key="12">
    <source>
        <dbReference type="ARBA" id="ARBA00023326"/>
    </source>
</evidence>
<dbReference type="RefSeq" id="XP_001225332.1">
    <property type="nucleotide sequence ID" value="XM_001225331.1"/>
</dbReference>
<gene>
    <name evidence="18" type="ORF">CHGG_07676</name>
</gene>
<keyword evidence="11" id="KW-0119">Carbohydrate metabolism</keyword>
<feature type="chain" id="PRO_5004208515" description="lytic cellulose monooxygenase (C4-dehydrogenating)" evidence="16">
    <location>
        <begin position="21"/>
        <end position="294"/>
    </location>
</feature>
<evidence type="ECO:0000256" key="3">
    <source>
        <dbReference type="ARBA" id="ARBA00022525"/>
    </source>
</evidence>
<dbReference type="Gene3D" id="2.70.50.70">
    <property type="match status" value="1"/>
</dbReference>
<keyword evidence="8" id="KW-0186">Copper</keyword>
<dbReference type="OrthoDB" id="4849160at2759"/>
<keyword evidence="10" id="KW-1015">Disulfide bond</keyword>
<protein>
    <recommendedName>
        <fullName evidence="15">lytic cellulose monooxygenase (C4-dehydrogenating)</fullName>
        <ecNumber evidence="15">1.14.99.56</ecNumber>
    </recommendedName>
</protein>
<proteinExistence type="inferred from homology"/>
<dbReference type="GeneID" id="4393596"/>
<evidence type="ECO:0000256" key="2">
    <source>
        <dbReference type="ARBA" id="ARBA00004613"/>
    </source>
</evidence>
<evidence type="ECO:0000256" key="16">
    <source>
        <dbReference type="SAM" id="SignalP"/>
    </source>
</evidence>
<evidence type="ECO:0000256" key="13">
    <source>
        <dbReference type="ARBA" id="ARBA00044502"/>
    </source>
</evidence>
<keyword evidence="19" id="KW-1185">Reference proteome</keyword>
<dbReference type="EMBL" id="CH408033">
    <property type="protein sequence ID" value="EAQ86423.1"/>
    <property type="molecule type" value="Genomic_DNA"/>
</dbReference>
<comment type="similarity">
    <text evidence="13">Belongs to the polysaccharide monooxygenase AA9 family.</text>
</comment>